<evidence type="ECO:0000256" key="4">
    <source>
        <dbReference type="ARBA" id="ARBA00023027"/>
    </source>
</evidence>
<evidence type="ECO:0000256" key="1">
    <source>
        <dbReference type="ARBA" id="ARBA00022614"/>
    </source>
</evidence>
<keyword evidence="7" id="KW-1185">Reference proteome</keyword>
<dbReference type="InterPro" id="IPR045344">
    <property type="entry name" value="C-JID"/>
</dbReference>
<feature type="domain" description="AAA+ ATPase" evidence="5">
    <location>
        <begin position="44"/>
        <end position="190"/>
    </location>
</feature>
<keyword evidence="4" id="KW-0520">NAD</keyword>
<dbReference type="GO" id="GO:0006952">
    <property type="term" value="P:defense response"/>
    <property type="evidence" value="ECO:0007669"/>
    <property type="project" value="InterPro"/>
</dbReference>
<evidence type="ECO:0000259" key="5">
    <source>
        <dbReference type="SMART" id="SM00382"/>
    </source>
</evidence>
<gene>
    <name evidence="6" type="ORF">ISN45_At01g033830</name>
</gene>
<keyword evidence="1" id="KW-0433">Leucine-rich repeat</keyword>
<evidence type="ECO:0000256" key="3">
    <source>
        <dbReference type="ARBA" id="ARBA00022801"/>
    </source>
</evidence>
<dbReference type="GO" id="GO:0016787">
    <property type="term" value="F:hydrolase activity"/>
    <property type="evidence" value="ECO:0007669"/>
    <property type="project" value="UniProtKB-KW"/>
</dbReference>
<dbReference type="InterPro" id="IPR002182">
    <property type="entry name" value="NB-ARC"/>
</dbReference>
<evidence type="ECO:0000256" key="2">
    <source>
        <dbReference type="ARBA" id="ARBA00022737"/>
    </source>
</evidence>
<dbReference type="Proteomes" id="UP000694240">
    <property type="component" value="Chromosome 1"/>
</dbReference>
<dbReference type="PANTHER" id="PTHR11017">
    <property type="entry name" value="LEUCINE-RICH REPEAT-CONTAINING PROTEIN"/>
    <property type="match status" value="1"/>
</dbReference>
<name>A0A8T2GM48_9BRAS</name>
<dbReference type="AlphaFoldDB" id="A0A8T2GM48"/>
<dbReference type="Pfam" id="PF23282">
    <property type="entry name" value="WHD_ROQ1"/>
    <property type="match status" value="1"/>
</dbReference>
<sequence length="985" mass="112790">MIEEITNDVLGKLLLTTPKDSEELVGIEDHIAEMSLLLQHESEEVRMVGIWGSSGIGKTTIARALFRRLSRHFQGSTFIDRDFVSKSRNNYSGANPDDPNMKLQLQGHFLSKILGEKDIKIDDPTTLEERLKHQKVLIIIDDLDDIMVLDTLVGQTQWFGSGSRIIVVTNDKHFLTAHGIDHIYEVSFPTDVHACQMLCQSAFKQNYAPEGFEHLVVDVVRHACNFPLGLNLLGKYLRGRNEEYWMDILPRLENGLRIDGKIERILRISYDGLDSEDQAIFRHIACLFNHMEVTTIKSLLADSIFGVNVGLQNLIDKSIIYVRWGHVEMHRLLQEMGRKIVRIQSIGHPGEREFLVDPNDIRYVLNACTIEMRESKLYKLWEGVVPLTCLKKMDLHGSSNLKAIPDLSMATNLEILNLELCQSLVKLPSSIRNLNKLLNLDMLGCESLAILPTGFNLKSLDRLNFKQCSKLKTFPKFSTNISVLNLFGTNIEEYPSHLHLENLVEFSISKEEESNMKQWERAKPLTPFLAMMLSPTLTRLYLENIPSLVELPSSFQNLIQLKNLTIIDCMNLETLPTGINLQSLDSLSFKGCSRLRSFPEISTNISRLCLDRTWIEEVPWWIEKFSNLTNLGLRGCRRLKCVSLHISKLKHLEDALFPACGALTRVELSGYSSGMKADNIDTASSSLPQVELDFRDCFNLDPETVLHQESIIFKYMLFPGKEEVPSYFTYRTTGVSSLTIPLLHVPLSQPFFRFRVGALVTNSRDKFVELEVKCEFKDRFGNNFDYDIYFKVYNHYYPLEDDYILAILDCRIPLNEENAPLAQRNYYDHVEINVHISSRSWRSFEIKEWGIRLLEDSSSVKNRLGNPNSTLPHVSEAEEGNMGYNTPVQGLVNEIEHSGESGDNNVETERSTKRIRIDMATLYYTLRSCPAAITYNNRFPRQKHSRTGSFDLFNVNDEDYGKIFGCLRFDAKQISKSYWSSTKKP</sequence>
<evidence type="ECO:0000313" key="6">
    <source>
        <dbReference type="EMBL" id="KAG7648418.1"/>
    </source>
</evidence>
<organism evidence="6 7">
    <name type="scientific">Arabidopsis thaliana x Arabidopsis arenosa</name>
    <dbReference type="NCBI Taxonomy" id="1240361"/>
    <lineage>
        <taxon>Eukaryota</taxon>
        <taxon>Viridiplantae</taxon>
        <taxon>Streptophyta</taxon>
        <taxon>Embryophyta</taxon>
        <taxon>Tracheophyta</taxon>
        <taxon>Spermatophyta</taxon>
        <taxon>Magnoliopsida</taxon>
        <taxon>eudicotyledons</taxon>
        <taxon>Gunneridae</taxon>
        <taxon>Pentapetalae</taxon>
        <taxon>rosids</taxon>
        <taxon>malvids</taxon>
        <taxon>Brassicales</taxon>
        <taxon>Brassicaceae</taxon>
        <taxon>Camelineae</taxon>
        <taxon>Arabidopsis</taxon>
    </lineage>
</organism>
<dbReference type="Pfam" id="PF00931">
    <property type="entry name" value="NB-ARC"/>
    <property type="match status" value="1"/>
</dbReference>
<dbReference type="InterPro" id="IPR003593">
    <property type="entry name" value="AAA+_ATPase"/>
</dbReference>
<proteinExistence type="predicted"/>
<dbReference type="FunFam" id="1.10.8.430:FF:000002">
    <property type="entry name" value="Disease resistance protein (TIR-NBS-LRR class)"/>
    <property type="match status" value="1"/>
</dbReference>
<dbReference type="InterPro" id="IPR044974">
    <property type="entry name" value="Disease_R_plants"/>
</dbReference>
<dbReference type="InterPro" id="IPR058192">
    <property type="entry name" value="WHD_ROQ1-like"/>
</dbReference>
<comment type="caution">
    <text evidence="6">The sequence shown here is derived from an EMBL/GenBank/DDBJ whole genome shotgun (WGS) entry which is preliminary data.</text>
</comment>
<protein>
    <submittedName>
        <fullName evidence="6">AAA+ ATPase domain</fullName>
    </submittedName>
</protein>
<dbReference type="Pfam" id="PF20160">
    <property type="entry name" value="C-JID"/>
    <property type="match status" value="1"/>
</dbReference>
<keyword evidence="3" id="KW-0378">Hydrolase</keyword>
<reference evidence="6 7" key="1">
    <citation type="submission" date="2020-12" db="EMBL/GenBank/DDBJ databases">
        <title>Concerted genomic and epigenomic changes stabilize Arabidopsis allopolyploids.</title>
        <authorList>
            <person name="Chen Z."/>
        </authorList>
    </citation>
    <scope>NUCLEOTIDE SEQUENCE [LARGE SCALE GENOMIC DNA]</scope>
    <source>
        <strain evidence="6">Allo738</strain>
        <tissue evidence="6">Leaf</tissue>
    </source>
</reference>
<dbReference type="SMART" id="SM00382">
    <property type="entry name" value="AAA"/>
    <property type="match status" value="1"/>
</dbReference>
<keyword evidence="2" id="KW-0677">Repeat</keyword>
<dbReference type="EMBL" id="JAEFBK010000001">
    <property type="protein sequence ID" value="KAG7648418.1"/>
    <property type="molecule type" value="Genomic_DNA"/>
</dbReference>
<dbReference type="PANTHER" id="PTHR11017:SF228">
    <property type="entry name" value="ADP-RIBOSYL CYCLASE_CYCLIC ADP-RIBOSE HYDROLASE-RELATED"/>
    <property type="match status" value="1"/>
</dbReference>
<evidence type="ECO:0000313" key="7">
    <source>
        <dbReference type="Proteomes" id="UP000694240"/>
    </source>
</evidence>
<dbReference type="GO" id="GO:0043531">
    <property type="term" value="F:ADP binding"/>
    <property type="evidence" value="ECO:0007669"/>
    <property type="project" value="InterPro"/>
</dbReference>
<accession>A0A8T2GM48</accession>
<dbReference type="FunFam" id="3.40.50.300:FF:001002">
    <property type="entry name" value="Disease resistance protein (TIR-NBS-LRR class)"/>
    <property type="match status" value="1"/>
</dbReference>